<name>A0A0C2ZR25_9AGAM</name>
<keyword evidence="1" id="KW-0548">Nucleotidyltransferase</keyword>
<gene>
    <name evidence="3" type="ORF">SCLCIDRAFT_1221452</name>
</gene>
<dbReference type="InterPro" id="IPR007855">
    <property type="entry name" value="RDRP"/>
</dbReference>
<evidence type="ECO:0000313" key="3">
    <source>
        <dbReference type="EMBL" id="KIM55047.1"/>
    </source>
</evidence>
<comment type="similarity">
    <text evidence="1">Belongs to the RdRP family.</text>
</comment>
<protein>
    <recommendedName>
        <fullName evidence="1">RNA-dependent RNA polymerase</fullName>
        <ecNumber evidence="1">2.7.7.48</ecNumber>
    </recommendedName>
</protein>
<dbReference type="PANTHER" id="PTHR23079:SF55">
    <property type="entry name" value="RNA-DIRECTED RNA POLYMERASE"/>
    <property type="match status" value="1"/>
</dbReference>
<dbReference type="InParanoid" id="A0A0C2ZR25"/>
<organism evidence="3 4">
    <name type="scientific">Scleroderma citrinum Foug A</name>
    <dbReference type="NCBI Taxonomy" id="1036808"/>
    <lineage>
        <taxon>Eukaryota</taxon>
        <taxon>Fungi</taxon>
        <taxon>Dikarya</taxon>
        <taxon>Basidiomycota</taxon>
        <taxon>Agaricomycotina</taxon>
        <taxon>Agaricomycetes</taxon>
        <taxon>Agaricomycetidae</taxon>
        <taxon>Boletales</taxon>
        <taxon>Sclerodermatineae</taxon>
        <taxon>Sclerodermataceae</taxon>
        <taxon>Scleroderma</taxon>
    </lineage>
</organism>
<accession>A0A0C2ZR25</accession>
<dbReference type="InterPro" id="IPR057596">
    <property type="entry name" value="RDRP_core"/>
</dbReference>
<keyword evidence="4" id="KW-1185">Reference proteome</keyword>
<dbReference type="HOGENOM" id="CLU_001366_2_1_1"/>
<evidence type="ECO:0000313" key="4">
    <source>
        <dbReference type="Proteomes" id="UP000053989"/>
    </source>
</evidence>
<proteinExistence type="inferred from homology"/>
<dbReference type="GO" id="GO:0031380">
    <property type="term" value="C:nuclear RNA-directed RNA polymerase complex"/>
    <property type="evidence" value="ECO:0007669"/>
    <property type="project" value="TreeGrafter"/>
</dbReference>
<dbReference type="Proteomes" id="UP000053989">
    <property type="component" value="Unassembled WGS sequence"/>
</dbReference>
<dbReference type="GO" id="GO:0003968">
    <property type="term" value="F:RNA-directed RNA polymerase activity"/>
    <property type="evidence" value="ECO:0007669"/>
    <property type="project" value="UniProtKB-KW"/>
</dbReference>
<reference evidence="4" key="2">
    <citation type="submission" date="2015-01" db="EMBL/GenBank/DDBJ databases">
        <title>Evolutionary Origins and Diversification of the Mycorrhizal Mutualists.</title>
        <authorList>
            <consortium name="DOE Joint Genome Institute"/>
            <consortium name="Mycorrhizal Genomics Consortium"/>
            <person name="Kohler A."/>
            <person name="Kuo A."/>
            <person name="Nagy L.G."/>
            <person name="Floudas D."/>
            <person name="Copeland A."/>
            <person name="Barry K.W."/>
            <person name="Cichocki N."/>
            <person name="Veneault-Fourrey C."/>
            <person name="LaButti K."/>
            <person name="Lindquist E.A."/>
            <person name="Lipzen A."/>
            <person name="Lundell T."/>
            <person name="Morin E."/>
            <person name="Murat C."/>
            <person name="Riley R."/>
            <person name="Ohm R."/>
            <person name="Sun H."/>
            <person name="Tunlid A."/>
            <person name="Henrissat B."/>
            <person name="Grigoriev I.V."/>
            <person name="Hibbett D.S."/>
            <person name="Martin F."/>
        </authorList>
    </citation>
    <scope>NUCLEOTIDE SEQUENCE [LARGE SCALE GENOMIC DNA]</scope>
    <source>
        <strain evidence="4">Foug A</strain>
    </source>
</reference>
<dbReference type="EC" id="2.7.7.48" evidence="1"/>
<keyword evidence="1" id="KW-0808">Transferase</keyword>
<dbReference type="EMBL" id="KN822142">
    <property type="protein sequence ID" value="KIM55047.1"/>
    <property type="molecule type" value="Genomic_DNA"/>
</dbReference>
<dbReference type="STRING" id="1036808.A0A0C2ZR25"/>
<dbReference type="Pfam" id="PF05183">
    <property type="entry name" value="RdRP"/>
    <property type="match status" value="1"/>
</dbReference>
<evidence type="ECO:0000259" key="2">
    <source>
        <dbReference type="Pfam" id="PF05183"/>
    </source>
</evidence>
<dbReference type="GO" id="GO:0030422">
    <property type="term" value="P:siRNA processing"/>
    <property type="evidence" value="ECO:0007669"/>
    <property type="project" value="TreeGrafter"/>
</dbReference>
<dbReference type="OrthoDB" id="6513042at2759"/>
<keyword evidence="1" id="KW-0694">RNA-binding</keyword>
<sequence>MATESIATEFNIRNLDRKATKYTVTKRIAEVLHQCPGPFVTDEDQRLPNFDVKLGEGVIGGIRNDGTGTLTMTKEVGRKFYRLYRQREIVITVGDRELKFHHSDKPIRRDLALTLQKAPFIDPDIEEERQEKLYALQRSFVVAKVQIGTYYRLSNASQRSFSVEWEQDLTQLSLARLLFEYDHKLMRIQIGDPMVESTRYNVVVRFDRIRKLAIGRDYGNPYICFDLSTPPVFLKEDIYRPEDRDYESKYRERVCAMNDRHAAVAPYAHHLRIVLFDDGDGYNGDVLDRFSHFCRTAGLYPPVRGVEIDASCRKFFSQRELTNVARWLRELRTNWRIAFQIEALLRNGTANTVEVLELKPRVDELIRHHKDIAGEIMRYFAEAAANRPLVQPLQKCFETVLQRRLCRRRLGTHEGRFFCHHVTFTPTRLLLEGPNVTQSNRVIREYRGYEDFFLRVDFRDEDRLQYRWDRDVDATSYLQGRVGRVLKGGFELAGRSFDFLAYSQSALRSHAVWFVSPFHHHEKGLVTAKSIRAGLGDFHEVIYSPSKFGARMAQAFTATDPSVRIERDQFNEIPDIQENGIVFTDGIGTISQELSTMIWDALRKNYSDGGVNSVQPSAYQIRFLGYKGVVSVDTQLEGIRMCLRPSMRKFIVPWRDGAEIEIAGAFGNPKIPHLNRPLVMVLEDRGAPRQAFLDLQDDVVSKTRRAHESVEMFVGLLNAHNLCRDYWLAGILKRLNALGLELNPNPLQIPLDTPFLACIRSCAINHVLRYVKYRARIPIPDSYMLVGVADEGPAYVKQGHTNVYCLPQGKIFACIQNPGEEPKWIKGMCLISRSPVIHPGDVQRVYAIGKPPEDQLCLFAHLKNVVVFSATGTQSLPNSLGGGDLDGDTYEIIQHGPLLVPEHHNPASYPASRPFKLDRESTIDDVCDFIVEYINSDVVGLVSQKHITIADQSSDGTLDQACLKLAEMHSQAVDYPKNGNKVNIRDMPRQLIPFKPDWSEQEEPTSRKADYYESSRALGYMYRNIKLEELPNSPSNAKNVSSNPISRTLRPIVQRQLRGQLHPSDRGWIDSVYEGYREELSYISTTFSLSSAPLREEELVTGTILANCSNERYKKDRVYAMKENLSFLVKGTKEELIGDLDETAVSVKDKLARGWDAWNYSLEKASTAEPDKLFGLHSFGFIALGLLLDCLEKLGGLPPV</sequence>
<dbReference type="FunCoup" id="A0A0C2ZR25">
    <property type="interactions" value="9"/>
</dbReference>
<dbReference type="AlphaFoldDB" id="A0A0C2ZR25"/>
<reference evidence="3 4" key="1">
    <citation type="submission" date="2014-04" db="EMBL/GenBank/DDBJ databases">
        <authorList>
            <consortium name="DOE Joint Genome Institute"/>
            <person name="Kuo A."/>
            <person name="Kohler A."/>
            <person name="Nagy L.G."/>
            <person name="Floudas D."/>
            <person name="Copeland A."/>
            <person name="Barry K.W."/>
            <person name="Cichocki N."/>
            <person name="Veneault-Fourrey C."/>
            <person name="LaButti K."/>
            <person name="Lindquist E.A."/>
            <person name="Lipzen A."/>
            <person name="Lundell T."/>
            <person name="Morin E."/>
            <person name="Murat C."/>
            <person name="Sun H."/>
            <person name="Tunlid A."/>
            <person name="Henrissat B."/>
            <person name="Grigoriev I.V."/>
            <person name="Hibbett D.S."/>
            <person name="Martin F."/>
            <person name="Nordberg H.P."/>
            <person name="Cantor M.N."/>
            <person name="Hua S.X."/>
        </authorList>
    </citation>
    <scope>NUCLEOTIDE SEQUENCE [LARGE SCALE GENOMIC DNA]</scope>
    <source>
        <strain evidence="3 4">Foug A</strain>
    </source>
</reference>
<keyword evidence="1" id="KW-0696">RNA-directed RNA polymerase</keyword>
<evidence type="ECO:0000256" key="1">
    <source>
        <dbReference type="RuleBase" id="RU363098"/>
    </source>
</evidence>
<dbReference type="PANTHER" id="PTHR23079">
    <property type="entry name" value="RNA-DEPENDENT RNA POLYMERASE"/>
    <property type="match status" value="1"/>
</dbReference>
<comment type="catalytic activity">
    <reaction evidence="1">
        <text>RNA(n) + a ribonucleoside 5'-triphosphate = RNA(n+1) + diphosphate</text>
        <dbReference type="Rhea" id="RHEA:21248"/>
        <dbReference type="Rhea" id="RHEA-COMP:14527"/>
        <dbReference type="Rhea" id="RHEA-COMP:17342"/>
        <dbReference type="ChEBI" id="CHEBI:33019"/>
        <dbReference type="ChEBI" id="CHEBI:61557"/>
        <dbReference type="ChEBI" id="CHEBI:140395"/>
        <dbReference type="EC" id="2.7.7.48"/>
    </reaction>
</comment>
<feature type="domain" description="RDRP core" evidence="2">
    <location>
        <begin position="424"/>
        <end position="1025"/>
    </location>
</feature>
<dbReference type="GO" id="GO:0003723">
    <property type="term" value="F:RNA binding"/>
    <property type="evidence" value="ECO:0007669"/>
    <property type="project" value="UniProtKB-KW"/>
</dbReference>